<accession>A0A291PCI2</accession>
<organism evidence="1 2">
    <name type="scientific">Halomonas beimenensis</name>
    <dbReference type="NCBI Taxonomy" id="475662"/>
    <lineage>
        <taxon>Bacteria</taxon>
        <taxon>Pseudomonadati</taxon>
        <taxon>Pseudomonadota</taxon>
        <taxon>Gammaproteobacteria</taxon>
        <taxon>Oceanospirillales</taxon>
        <taxon>Halomonadaceae</taxon>
        <taxon>Halomonas</taxon>
    </lineage>
</organism>
<protein>
    <submittedName>
        <fullName evidence="1">Uncharacterized protein</fullName>
    </submittedName>
</protein>
<evidence type="ECO:0000313" key="1">
    <source>
        <dbReference type="EMBL" id="ATJ84597.1"/>
    </source>
</evidence>
<reference evidence="1 2" key="1">
    <citation type="journal article" date="2017" name="Sci. Rep.">
        <title>Revealing the Saline Adaptation Strategies of the Halophilic Bacterium Halomonas beimenensis through High-throughput Omics and Transposon Mutagenesis Approaches.</title>
        <authorList>
            <person name="Chen Y.H."/>
            <person name="Lin S.S."/>
            <person name="Shyu Y.T."/>
        </authorList>
    </citation>
    <scope>NUCLEOTIDE SEQUENCE [LARGE SCALE GENOMIC DNA]</scope>
    <source>
        <strain evidence="1 2">NTU-111</strain>
    </source>
</reference>
<gene>
    <name evidence="1" type="ORF">BEI_3610</name>
</gene>
<keyword evidence="2" id="KW-1185">Reference proteome</keyword>
<dbReference type="AlphaFoldDB" id="A0A291PCI2"/>
<sequence length="92" mass="9644">MGGVPRPVRGSMPPAPAGVGTLLEVADPGQFEVDRRLAPCLRASAIISGIQYESFIAKASQDPTQRSVNDRIPASARESCAPLPVDQEAPCT</sequence>
<dbReference type="KEGG" id="hbe:BEI_3610"/>
<evidence type="ECO:0000313" key="2">
    <source>
        <dbReference type="Proteomes" id="UP000219993"/>
    </source>
</evidence>
<proteinExistence type="predicted"/>
<dbReference type="EMBL" id="CP021435">
    <property type="protein sequence ID" value="ATJ84597.1"/>
    <property type="molecule type" value="Genomic_DNA"/>
</dbReference>
<name>A0A291PCI2_9GAMM</name>
<dbReference type="Proteomes" id="UP000219993">
    <property type="component" value="Chromosome"/>
</dbReference>